<keyword evidence="5" id="KW-1185">Reference proteome</keyword>
<feature type="transmembrane region" description="Helical" evidence="1">
    <location>
        <begin position="83"/>
        <end position="102"/>
    </location>
</feature>
<dbReference type="Proteomes" id="UP000659124">
    <property type="component" value="Unassembled WGS sequence"/>
</dbReference>
<keyword evidence="1" id="KW-0812">Transmembrane</keyword>
<dbReference type="Gene3D" id="3.55.50.30">
    <property type="match status" value="1"/>
</dbReference>
<dbReference type="RefSeq" id="WP_188086149.1">
    <property type="nucleotide sequence ID" value="NZ_JACVFC010000001.1"/>
</dbReference>
<dbReference type="InterPro" id="IPR012373">
    <property type="entry name" value="Ferrdict_sens_TM"/>
</dbReference>
<evidence type="ECO:0000256" key="1">
    <source>
        <dbReference type="SAM" id="Phobius"/>
    </source>
</evidence>
<keyword evidence="1" id="KW-1133">Transmembrane helix</keyword>
<evidence type="ECO:0000259" key="3">
    <source>
        <dbReference type="Pfam" id="PF16344"/>
    </source>
</evidence>
<sequence>MSTHLEDLIRQSFNGALPAADRQMLRDLLQQTDNEVLENVLSGIWMEYEGSIPAKTDIDELISGLPIRRNGRVTAIFGRAAKIAASILLLLALGAGLFYYYAGSKKWGLVAASTITIESRNGGATNVKLPDSSLVILRSGATFDYPASFSAGKREVKLNRGEAYFEITKNQQAPFLVTTDWLTIEVLGTTFNVKAYDRSDSVETALVEGAVRITTKGRKPETIVLQPNEKAVYNKTNGKLSISKADMESEIAWMQDTLLFKSTKFSDVIKKLGQKYNTVIKIEGNRYNNDTFTGTLEGENIEVVLSALQLHYHFSYRRSGSMITIQVK</sequence>
<dbReference type="PANTHER" id="PTHR30273">
    <property type="entry name" value="PERIPLASMIC SIGNAL SENSOR AND SIGMA FACTOR ACTIVATOR FECR-RELATED"/>
    <property type="match status" value="1"/>
</dbReference>
<dbReference type="InterPro" id="IPR032508">
    <property type="entry name" value="FecR_C"/>
</dbReference>
<dbReference type="PANTHER" id="PTHR30273:SF2">
    <property type="entry name" value="PROTEIN FECR"/>
    <property type="match status" value="1"/>
</dbReference>
<keyword evidence="1" id="KW-0472">Membrane</keyword>
<organism evidence="4 5">
    <name type="scientific">Chitinophaga qingshengii</name>
    <dbReference type="NCBI Taxonomy" id="1569794"/>
    <lineage>
        <taxon>Bacteria</taxon>
        <taxon>Pseudomonadati</taxon>
        <taxon>Bacteroidota</taxon>
        <taxon>Chitinophagia</taxon>
        <taxon>Chitinophagales</taxon>
        <taxon>Chitinophagaceae</taxon>
        <taxon>Chitinophaga</taxon>
    </lineage>
</organism>
<evidence type="ECO:0000313" key="4">
    <source>
        <dbReference type="EMBL" id="MBC9928996.1"/>
    </source>
</evidence>
<gene>
    <name evidence="4" type="ORF">ICL07_01335</name>
</gene>
<dbReference type="Pfam" id="PF04773">
    <property type="entry name" value="FecR"/>
    <property type="match status" value="1"/>
</dbReference>
<accession>A0ABR7TF98</accession>
<comment type="caution">
    <text evidence="4">The sequence shown here is derived from an EMBL/GenBank/DDBJ whole genome shotgun (WGS) entry which is preliminary data.</text>
</comment>
<dbReference type="EMBL" id="JACVFC010000001">
    <property type="protein sequence ID" value="MBC9928996.1"/>
    <property type="molecule type" value="Genomic_DNA"/>
</dbReference>
<proteinExistence type="predicted"/>
<evidence type="ECO:0000313" key="5">
    <source>
        <dbReference type="Proteomes" id="UP000659124"/>
    </source>
</evidence>
<evidence type="ECO:0000259" key="2">
    <source>
        <dbReference type="Pfam" id="PF04773"/>
    </source>
</evidence>
<dbReference type="Pfam" id="PF16344">
    <property type="entry name" value="FecR_C"/>
    <property type="match status" value="1"/>
</dbReference>
<feature type="domain" description="Protein FecR C-terminal" evidence="3">
    <location>
        <begin position="258"/>
        <end position="325"/>
    </location>
</feature>
<protein>
    <submittedName>
        <fullName evidence="4">FecR domain-containing protein</fullName>
    </submittedName>
</protein>
<dbReference type="InterPro" id="IPR006860">
    <property type="entry name" value="FecR"/>
</dbReference>
<feature type="domain" description="FecR protein" evidence="2">
    <location>
        <begin position="116"/>
        <end position="212"/>
    </location>
</feature>
<reference evidence="4 5" key="1">
    <citation type="submission" date="2020-09" db="EMBL/GenBank/DDBJ databases">
        <title>Genome sequences of type strains of Chitinophaga qingshengii and Chitinophaga varians.</title>
        <authorList>
            <person name="Kittiwongwattana C."/>
        </authorList>
    </citation>
    <scope>NUCLEOTIDE SEQUENCE [LARGE SCALE GENOMIC DNA]</scope>
    <source>
        <strain evidence="4 5">JCM 30026</strain>
    </source>
</reference>
<name>A0ABR7TF98_9BACT</name>
<dbReference type="Gene3D" id="2.60.120.1440">
    <property type="match status" value="1"/>
</dbReference>